<evidence type="ECO:0000313" key="2">
    <source>
        <dbReference type="EMBL" id="GAA2995684.1"/>
    </source>
</evidence>
<dbReference type="InterPro" id="IPR016181">
    <property type="entry name" value="Acyl_CoA_acyltransferase"/>
</dbReference>
<dbReference type="Proteomes" id="UP001499930">
    <property type="component" value="Unassembled WGS sequence"/>
</dbReference>
<dbReference type="PROSITE" id="PS51186">
    <property type="entry name" value="GNAT"/>
    <property type="match status" value="1"/>
</dbReference>
<dbReference type="Gene3D" id="3.40.630.30">
    <property type="match status" value="1"/>
</dbReference>
<gene>
    <name evidence="2" type="ORF">GCM10017559_15130</name>
</gene>
<proteinExistence type="predicted"/>
<dbReference type="EMBL" id="BAAAWD010000006">
    <property type="protein sequence ID" value="GAA2995684.1"/>
    <property type="molecule type" value="Genomic_DNA"/>
</dbReference>
<keyword evidence="3" id="KW-1185">Reference proteome</keyword>
<dbReference type="CDD" id="cd04301">
    <property type="entry name" value="NAT_SF"/>
    <property type="match status" value="1"/>
</dbReference>
<dbReference type="SUPFAM" id="SSF55729">
    <property type="entry name" value="Acyl-CoA N-acyltransferases (Nat)"/>
    <property type="match status" value="1"/>
</dbReference>
<sequence>MAEPRFVLDPELTPALTGDLLDCWVEVTNAGGAVGFTPPVTRADVEETAAATFAACPEPDHLLAGFDPEGRVVCWLVLNHPRVSLYSHWRRVLRVMVRPAYQGLGHGTRLMRAAEDAGRRLGVEALHLTVRGGTGTEGFYARLGYAEVGRIPNAIRVAPGDDREEIYMVRSL</sequence>
<accession>A0ABN3XTN1</accession>
<name>A0ABN3XTN1_9ACTN</name>
<feature type="domain" description="N-acetyltransferase" evidence="1">
    <location>
        <begin position="10"/>
        <end position="172"/>
    </location>
</feature>
<protein>
    <submittedName>
        <fullName evidence="2">GNAT family N-acetyltransferase</fullName>
    </submittedName>
</protein>
<organism evidence="2 3">
    <name type="scientific">Streptosporangium longisporum</name>
    <dbReference type="NCBI Taxonomy" id="46187"/>
    <lineage>
        <taxon>Bacteria</taxon>
        <taxon>Bacillati</taxon>
        <taxon>Actinomycetota</taxon>
        <taxon>Actinomycetes</taxon>
        <taxon>Streptosporangiales</taxon>
        <taxon>Streptosporangiaceae</taxon>
        <taxon>Streptosporangium</taxon>
    </lineage>
</organism>
<dbReference type="RefSeq" id="WP_344890282.1">
    <property type="nucleotide sequence ID" value="NZ_BAAAWD010000006.1"/>
</dbReference>
<reference evidence="2 3" key="1">
    <citation type="journal article" date="2019" name="Int. J. Syst. Evol. Microbiol.">
        <title>The Global Catalogue of Microorganisms (GCM) 10K type strain sequencing project: providing services to taxonomists for standard genome sequencing and annotation.</title>
        <authorList>
            <consortium name="The Broad Institute Genomics Platform"/>
            <consortium name="The Broad Institute Genome Sequencing Center for Infectious Disease"/>
            <person name="Wu L."/>
            <person name="Ma J."/>
        </authorList>
    </citation>
    <scope>NUCLEOTIDE SEQUENCE [LARGE SCALE GENOMIC DNA]</scope>
    <source>
        <strain evidence="2 3">JCM 3106</strain>
    </source>
</reference>
<dbReference type="Pfam" id="PF00583">
    <property type="entry name" value="Acetyltransf_1"/>
    <property type="match status" value="1"/>
</dbReference>
<evidence type="ECO:0000313" key="3">
    <source>
        <dbReference type="Proteomes" id="UP001499930"/>
    </source>
</evidence>
<dbReference type="InterPro" id="IPR000182">
    <property type="entry name" value="GNAT_dom"/>
</dbReference>
<evidence type="ECO:0000259" key="1">
    <source>
        <dbReference type="PROSITE" id="PS51186"/>
    </source>
</evidence>
<comment type="caution">
    <text evidence="2">The sequence shown here is derived from an EMBL/GenBank/DDBJ whole genome shotgun (WGS) entry which is preliminary data.</text>
</comment>